<dbReference type="Pfam" id="PF20248">
    <property type="entry name" value="DUF6603"/>
    <property type="match status" value="1"/>
</dbReference>
<name>A0A9N9UKC1_9HYPO</name>
<evidence type="ECO:0000313" key="2">
    <source>
        <dbReference type="EMBL" id="CAG9993467.1"/>
    </source>
</evidence>
<evidence type="ECO:0000259" key="1">
    <source>
        <dbReference type="Pfam" id="PF20248"/>
    </source>
</evidence>
<reference evidence="2 3" key="2">
    <citation type="submission" date="2021-10" db="EMBL/GenBank/DDBJ databases">
        <authorList>
            <person name="Piombo E."/>
        </authorList>
    </citation>
    <scope>NUCLEOTIDE SEQUENCE [LARGE SCALE GENOMIC DNA]</scope>
</reference>
<accession>A0A9N9UKC1</accession>
<evidence type="ECO:0000313" key="3">
    <source>
        <dbReference type="Proteomes" id="UP000754883"/>
    </source>
</evidence>
<dbReference type="Proteomes" id="UP000754883">
    <property type="component" value="Unassembled WGS sequence"/>
</dbReference>
<dbReference type="OrthoDB" id="5352492at2759"/>
<proteinExistence type="predicted"/>
<feature type="domain" description="DUF6603" evidence="1">
    <location>
        <begin position="1"/>
        <end position="87"/>
    </location>
</feature>
<gene>
    <name evidence="2" type="ORF">CBYS24578_00004257</name>
</gene>
<comment type="caution">
    <text evidence="2">The sequence shown here is derived from an EMBL/GenBank/DDBJ whole genome shotgun (WGS) entry which is preliminary data.</text>
</comment>
<protein>
    <recommendedName>
        <fullName evidence="1">DUF6603 domain-containing protein</fullName>
    </recommendedName>
</protein>
<dbReference type="InterPro" id="IPR046538">
    <property type="entry name" value="DUF6603"/>
</dbReference>
<dbReference type="AlphaFoldDB" id="A0A9N9UKC1"/>
<dbReference type="EMBL" id="CABFNO020001523">
    <property type="protein sequence ID" value="CAG9993467.1"/>
    <property type="molecule type" value="Genomic_DNA"/>
</dbReference>
<sequence length="107" mass="11954">MNFDPFHHVLDILIDINVSWSGYVLFVWTSLGFDISASLHMCGPPVYGIFTIKVPIKNVTVTFGDSNGQIAPDKVDLETFRGMLQQNRQGAKEELKISVILLGRHHG</sequence>
<reference evidence="3" key="1">
    <citation type="submission" date="2019-06" db="EMBL/GenBank/DDBJ databases">
        <authorList>
            <person name="Broberg M."/>
        </authorList>
    </citation>
    <scope>NUCLEOTIDE SEQUENCE [LARGE SCALE GENOMIC DNA]</scope>
</reference>
<keyword evidence="3" id="KW-1185">Reference proteome</keyword>
<organism evidence="2 3">
    <name type="scientific">Clonostachys byssicola</name>
    <dbReference type="NCBI Taxonomy" id="160290"/>
    <lineage>
        <taxon>Eukaryota</taxon>
        <taxon>Fungi</taxon>
        <taxon>Dikarya</taxon>
        <taxon>Ascomycota</taxon>
        <taxon>Pezizomycotina</taxon>
        <taxon>Sordariomycetes</taxon>
        <taxon>Hypocreomycetidae</taxon>
        <taxon>Hypocreales</taxon>
        <taxon>Bionectriaceae</taxon>
        <taxon>Clonostachys</taxon>
    </lineage>
</organism>